<evidence type="ECO:0000256" key="5">
    <source>
        <dbReference type="ARBA" id="ARBA00022519"/>
    </source>
</evidence>
<feature type="transmembrane region" description="Helical" evidence="9">
    <location>
        <begin position="58"/>
        <end position="80"/>
    </location>
</feature>
<dbReference type="Pfam" id="PF01061">
    <property type="entry name" value="ABC2_membrane"/>
    <property type="match status" value="1"/>
</dbReference>
<comment type="similarity">
    <text evidence="2 9">Belongs to the ABC-2 integral membrane protein family.</text>
</comment>
<dbReference type="InterPro" id="IPR013525">
    <property type="entry name" value="ABC2_TM"/>
</dbReference>
<sequence>MNGVNSLNDSATDLRKHRTVIRPRTGWIPVRWHELWHYRGLLWAFTSRDIKVRYKQTLLGFSWAALQPIMSMVVFTVIFGKLAGFDSLTGDVPYQLVVMAGILPWSFFQGALGRAGNSLVANQSIVTKVYFPRLWIPLSSLGSGMVDFLIALFVLFLLMMYYGFYPSVSSLLIPVVMLGIACLSVGIGMIFSAIIVKVRDFGMVLSYITTFWMYLTPVMYPAEVVSEKWRWLLDFNPMYGYINCFRSILLEQPMNWISLFYSVGFSILFLVVGLFYFTRVEKNFADVV</sequence>
<keyword evidence="3 9" id="KW-0813">Transport</keyword>
<evidence type="ECO:0000259" key="10">
    <source>
        <dbReference type="PROSITE" id="PS51012"/>
    </source>
</evidence>
<gene>
    <name evidence="11" type="ORF">SPV1_07571</name>
</gene>
<dbReference type="PROSITE" id="PS51012">
    <property type="entry name" value="ABC_TM2"/>
    <property type="match status" value="1"/>
</dbReference>
<evidence type="ECO:0000256" key="6">
    <source>
        <dbReference type="ARBA" id="ARBA00022692"/>
    </source>
</evidence>
<feature type="transmembrane region" description="Helical" evidence="9">
    <location>
        <begin position="134"/>
        <end position="165"/>
    </location>
</feature>
<dbReference type="HOGENOM" id="CLU_060703_3_0_0"/>
<evidence type="ECO:0000256" key="7">
    <source>
        <dbReference type="ARBA" id="ARBA00022989"/>
    </source>
</evidence>
<evidence type="ECO:0000313" key="11">
    <source>
        <dbReference type="EMBL" id="EAU54536.1"/>
    </source>
</evidence>
<evidence type="ECO:0000256" key="3">
    <source>
        <dbReference type="ARBA" id="ARBA00022448"/>
    </source>
</evidence>
<feature type="transmembrane region" description="Helical" evidence="9">
    <location>
        <begin position="171"/>
        <end position="196"/>
    </location>
</feature>
<feature type="transmembrane region" description="Helical" evidence="9">
    <location>
        <begin position="92"/>
        <end position="113"/>
    </location>
</feature>
<keyword evidence="6 9" id="KW-0812">Transmembrane</keyword>
<keyword evidence="7 9" id="KW-1133">Transmembrane helix</keyword>
<dbReference type="InterPro" id="IPR047817">
    <property type="entry name" value="ABC2_TM_bact-type"/>
</dbReference>
<organism evidence="11 12">
    <name type="scientific">Mariprofundus ferrooxydans PV-1</name>
    <dbReference type="NCBI Taxonomy" id="314345"/>
    <lineage>
        <taxon>Bacteria</taxon>
        <taxon>Pseudomonadati</taxon>
        <taxon>Pseudomonadota</taxon>
        <taxon>Candidatius Mariprofundia</taxon>
        <taxon>Mariprofundales</taxon>
        <taxon>Mariprofundaceae</taxon>
        <taxon>Mariprofundus</taxon>
    </lineage>
</organism>
<proteinExistence type="inferred from homology"/>
<dbReference type="GO" id="GO:0015920">
    <property type="term" value="P:lipopolysaccharide transport"/>
    <property type="evidence" value="ECO:0007669"/>
    <property type="project" value="TreeGrafter"/>
</dbReference>
<keyword evidence="12" id="KW-1185">Reference proteome</keyword>
<name>Q0EZ88_9PROT</name>
<feature type="domain" description="ABC transmembrane type-2" evidence="10">
    <location>
        <begin position="59"/>
        <end position="280"/>
    </location>
</feature>
<dbReference type="PANTHER" id="PTHR30413:SF8">
    <property type="entry name" value="TRANSPORT PERMEASE PROTEIN"/>
    <property type="match status" value="1"/>
</dbReference>
<dbReference type="PANTHER" id="PTHR30413">
    <property type="entry name" value="INNER MEMBRANE TRANSPORT PERMEASE"/>
    <property type="match status" value="1"/>
</dbReference>
<dbReference type="STRING" id="314344.AL013_00425"/>
<accession>Q0EZ88</accession>
<dbReference type="InParanoid" id="Q0EZ88"/>
<dbReference type="AlphaFoldDB" id="Q0EZ88"/>
<feature type="transmembrane region" description="Helical" evidence="9">
    <location>
        <begin position="256"/>
        <end position="277"/>
    </location>
</feature>
<keyword evidence="8 9" id="KW-0472">Membrane</keyword>
<dbReference type="Proteomes" id="UP000005297">
    <property type="component" value="Unassembled WGS sequence"/>
</dbReference>
<evidence type="ECO:0000256" key="1">
    <source>
        <dbReference type="ARBA" id="ARBA00004429"/>
    </source>
</evidence>
<dbReference type="GO" id="GO:0140359">
    <property type="term" value="F:ABC-type transporter activity"/>
    <property type="evidence" value="ECO:0007669"/>
    <property type="project" value="InterPro"/>
</dbReference>
<evidence type="ECO:0000256" key="8">
    <source>
        <dbReference type="ARBA" id="ARBA00023136"/>
    </source>
</evidence>
<dbReference type="EMBL" id="AATS01000007">
    <property type="protein sequence ID" value="EAU54536.1"/>
    <property type="molecule type" value="Genomic_DNA"/>
</dbReference>
<dbReference type="eggNOG" id="COG1682">
    <property type="taxonomic scope" value="Bacteria"/>
</dbReference>
<evidence type="ECO:0000313" key="12">
    <source>
        <dbReference type="Proteomes" id="UP000005297"/>
    </source>
</evidence>
<dbReference type="OrthoDB" id="9786910at2"/>
<evidence type="ECO:0000256" key="9">
    <source>
        <dbReference type="RuleBase" id="RU361157"/>
    </source>
</evidence>
<evidence type="ECO:0000256" key="4">
    <source>
        <dbReference type="ARBA" id="ARBA00022475"/>
    </source>
</evidence>
<comment type="caution">
    <text evidence="11">The sequence shown here is derived from an EMBL/GenBank/DDBJ whole genome shotgun (WGS) entry which is preliminary data.</text>
</comment>
<keyword evidence="5" id="KW-0997">Cell inner membrane</keyword>
<dbReference type="GO" id="GO:0005886">
    <property type="term" value="C:plasma membrane"/>
    <property type="evidence" value="ECO:0007669"/>
    <property type="project" value="UniProtKB-SubCell"/>
</dbReference>
<evidence type="ECO:0000256" key="2">
    <source>
        <dbReference type="ARBA" id="ARBA00007783"/>
    </source>
</evidence>
<protein>
    <recommendedName>
        <fullName evidence="9">Transport permease protein</fullName>
    </recommendedName>
</protein>
<feature type="transmembrane region" description="Helical" evidence="9">
    <location>
        <begin position="203"/>
        <end position="222"/>
    </location>
</feature>
<comment type="subcellular location">
    <subcellularLocation>
        <location evidence="1 9">Cell inner membrane</location>
        <topology evidence="1 9">Multi-pass membrane protein</topology>
    </subcellularLocation>
</comment>
<keyword evidence="4 9" id="KW-1003">Cell membrane</keyword>
<reference evidence="11 12" key="1">
    <citation type="submission" date="2006-09" db="EMBL/GenBank/DDBJ databases">
        <authorList>
            <person name="Emerson D."/>
            <person name="Ferriera S."/>
            <person name="Johnson J."/>
            <person name="Kravitz S."/>
            <person name="Halpern A."/>
            <person name="Remington K."/>
            <person name="Beeson K."/>
            <person name="Tran B."/>
            <person name="Rogers Y.-H."/>
            <person name="Friedman R."/>
            <person name="Venter J.C."/>
        </authorList>
    </citation>
    <scope>NUCLEOTIDE SEQUENCE [LARGE SCALE GENOMIC DNA]</scope>
    <source>
        <strain evidence="11 12">PV-1</strain>
    </source>
</reference>